<dbReference type="Pfam" id="PF13432">
    <property type="entry name" value="TPR_16"/>
    <property type="match status" value="1"/>
</dbReference>
<dbReference type="AlphaFoldDB" id="A0A7X6BBN7"/>
<dbReference type="PROSITE" id="PS50005">
    <property type="entry name" value="TPR"/>
    <property type="match status" value="2"/>
</dbReference>
<evidence type="ECO:0000256" key="3">
    <source>
        <dbReference type="PROSITE-ProRule" id="PRU00339"/>
    </source>
</evidence>
<dbReference type="InterPro" id="IPR011990">
    <property type="entry name" value="TPR-like_helical_dom_sf"/>
</dbReference>
<dbReference type="SUPFAM" id="SSF48452">
    <property type="entry name" value="TPR-like"/>
    <property type="match status" value="2"/>
</dbReference>
<evidence type="ECO:0000313" key="5">
    <source>
        <dbReference type="Proteomes" id="UP000531251"/>
    </source>
</evidence>
<keyword evidence="1" id="KW-0677">Repeat</keyword>
<dbReference type="Pfam" id="PF13414">
    <property type="entry name" value="TPR_11"/>
    <property type="match status" value="1"/>
</dbReference>
<keyword evidence="5" id="KW-1185">Reference proteome</keyword>
<dbReference type="InterPro" id="IPR019734">
    <property type="entry name" value="TPR_rpt"/>
</dbReference>
<dbReference type="Proteomes" id="UP000531251">
    <property type="component" value="Unassembled WGS sequence"/>
</dbReference>
<dbReference type="Gene3D" id="1.25.40.10">
    <property type="entry name" value="Tetratricopeptide repeat domain"/>
    <property type="match status" value="3"/>
</dbReference>
<dbReference type="Pfam" id="PF13424">
    <property type="entry name" value="TPR_12"/>
    <property type="match status" value="1"/>
</dbReference>
<dbReference type="EMBL" id="JAATJB010000001">
    <property type="protein sequence ID" value="NJB95747.1"/>
    <property type="molecule type" value="Genomic_DNA"/>
</dbReference>
<reference evidence="4 5" key="1">
    <citation type="submission" date="2020-03" db="EMBL/GenBank/DDBJ databases">
        <title>Genomic Encyclopedia of Type Strains, Phase IV (KMG-IV): sequencing the most valuable type-strain genomes for metagenomic binning, comparative biology and taxonomic classification.</title>
        <authorList>
            <person name="Goeker M."/>
        </authorList>
    </citation>
    <scope>NUCLEOTIDE SEQUENCE [LARGE SCALE GENOMIC DNA]</scope>
    <source>
        <strain evidence="4 5">DSM 7225</strain>
    </source>
</reference>
<dbReference type="InterPro" id="IPR050498">
    <property type="entry name" value="Ycf3"/>
</dbReference>
<accession>A0A7X6BBN7</accession>
<feature type="repeat" description="TPR" evidence="3">
    <location>
        <begin position="377"/>
        <end position="410"/>
    </location>
</feature>
<feature type="repeat" description="TPR" evidence="3">
    <location>
        <begin position="445"/>
        <end position="478"/>
    </location>
</feature>
<dbReference type="PANTHER" id="PTHR44858:SF1">
    <property type="entry name" value="UDP-N-ACETYLGLUCOSAMINE--PEPTIDE N-ACETYLGLUCOSAMINYLTRANSFERASE SPINDLY-RELATED"/>
    <property type="match status" value="1"/>
</dbReference>
<evidence type="ECO:0000256" key="2">
    <source>
        <dbReference type="ARBA" id="ARBA00022803"/>
    </source>
</evidence>
<dbReference type="PANTHER" id="PTHR44858">
    <property type="entry name" value="TETRATRICOPEPTIDE REPEAT PROTEIN 6"/>
    <property type="match status" value="1"/>
</dbReference>
<name>A0A7X6BBN7_9SPHN</name>
<comment type="caution">
    <text evidence="4">The sequence shown here is derived from an EMBL/GenBank/DDBJ whole genome shotgun (WGS) entry which is preliminary data.</text>
</comment>
<evidence type="ECO:0000256" key="1">
    <source>
        <dbReference type="ARBA" id="ARBA00022737"/>
    </source>
</evidence>
<dbReference type="PROSITE" id="PS50293">
    <property type="entry name" value="TPR_REGION"/>
    <property type="match status" value="1"/>
</dbReference>
<evidence type="ECO:0000313" key="4">
    <source>
        <dbReference type="EMBL" id="NJB95747.1"/>
    </source>
</evidence>
<sequence length="579" mass="64567">MTKSESSESTQRCTLDMRFARGGVWAGVEDLVGRAYGELRDRGADAIIDRHAYELHFVLRAHRQAIPLAYASLTDTASGLEKTRNYPLDRAYRIVHGLIDFLIAWRREIETETELVVVALCPDAAQHLSQRFLVELARRGPNAGIRVEHGTTSAQTLPPVDTSAAEAVIASGPAHLLDMDVIEAHHPALIAHHLRRGDETAAARVALRALCLYNHLGFYHEAGSFADRVMAHLDTLAGDDQEARWNYVGNLFQGLVMTGRLDAARALVEDATAPRLTRPDLRAKMHYLMGMVHLRYAAQKDVDQAERHLLAARQAIALAQEVLGAADHAFYSVFIDNGLAFLRVRQGRPQEAIDLCTSGLELLSRALSEDAHRLHRSVLHYNTAQVHAMLGNLEEALRFYDLSIEMDPYYSEYHNESGNLLLRAGRLEGAIARYSEAVRYSAPYPEVFHNIGVCMARMGAFEQASAAFDRSLELDPNQVDVLLMRAEVLESLGASDRQLQDLDAALLLDPNRPEARVNRAVLLFDRQEYVRALADMDRAIEMLPMEPDLYISRSEVHRAMGFEALMAQDIEAASHLRAA</sequence>
<dbReference type="RefSeq" id="WP_125974581.1">
    <property type="nucleotide sequence ID" value="NZ_BAAADY010000022.1"/>
</dbReference>
<gene>
    <name evidence="4" type="ORF">GGR89_000039</name>
</gene>
<protein>
    <submittedName>
        <fullName evidence="4">Tetratricopeptide (TPR) repeat protein</fullName>
    </submittedName>
</protein>
<dbReference type="SMART" id="SM00028">
    <property type="entry name" value="TPR"/>
    <property type="match status" value="6"/>
</dbReference>
<keyword evidence="2 3" id="KW-0802">TPR repeat</keyword>
<proteinExistence type="predicted"/>
<organism evidence="4 5">
    <name type="scientific">Sphingomonas trueperi</name>
    <dbReference type="NCBI Taxonomy" id="53317"/>
    <lineage>
        <taxon>Bacteria</taxon>
        <taxon>Pseudomonadati</taxon>
        <taxon>Pseudomonadota</taxon>
        <taxon>Alphaproteobacteria</taxon>
        <taxon>Sphingomonadales</taxon>
        <taxon>Sphingomonadaceae</taxon>
        <taxon>Sphingomonas</taxon>
    </lineage>
</organism>